<dbReference type="PANTHER" id="PTHR31672">
    <property type="entry name" value="BNACNNG10540D PROTEIN"/>
    <property type="match status" value="1"/>
</dbReference>
<reference evidence="3 4" key="1">
    <citation type="journal article" date="2023" name="G3 (Bethesda)">
        <title>A chromosome-length genome assembly and annotation of blackberry (Rubus argutus, cv. 'Hillquist').</title>
        <authorList>
            <person name="Bruna T."/>
            <person name="Aryal R."/>
            <person name="Dudchenko O."/>
            <person name="Sargent D.J."/>
            <person name="Mead D."/>
            <person name="Buti M."/>
            <person name="Cavallini A."/>
            <person name="Hytonen T."/>
            <person name="Andres J."/>
            <person name="Pham M."/>
            <person name="Weisz D."/>
            <person name="Mascagni F."/>
            <person name="Usai G."/>
            <person name="Natali L."/>
            <person name="Bassil N."/>
            <person name="Fernandez G.E."/>
            <person name="Lomsadze A."/>
            <person name="Armour M."/>
            <person name="Olukolu B."/>
            <person name="Poorten T."/>
            <person name="Britton C."/>
            <person name="Davik J."/>
            <person name="Ashrafi H."/>
            <person name="Aiden E.L."/>
            <person name="Borodovsky M."/>
            <person name="Worthington M."/>
        </authorList>
    </citation>
    <scope>NUCLEOTIDE SEQUENCE [LARGE SCALE GENOMIC DNA]</scope>
    <source>
        <strain evidence="3">PI 553951</strain>
    </source>
</reference>
<dbReference type="SMART" id="SM00256">
    <property type="entry name" value="FBOX"/>
    <property type="match status" value="1"/>
</dbReference>
<evidence type="ECO:0000313" key="4">
    <source>
        <dbReference type="Proteomes" id="UP001457282"/>
    </source>
</evidence>
<keyword evidence="1" id="KW-0472">Membrane</keyword>
<evidence type="ECO:0000256" key="1">
    <source>
        <dbReference type="SAM" id="Phobius"/>
    </source>
</evidence>
<proteinExistence type="predicted"/>
<dbReference type="PANTHER" id="PTHR31672:SF10">
    <property type="entry name" value="F-BOX DOMAIN-CONTAINING PROTEIN"/>
    <property type="match status" value="1"/>
</dbReference>
<dbReference type="InterPro" id="IPR050796">
    <property type="entry name" value="SCF_F-box_component"/>
</dbReference>
<keyword evidence="1" id="KW-0812">Transmembrane</keyword>
<dbReference type="InterPro" id="IPR036047">
    <property type="entry name" value="F-box-like_dom_sf"/>
</dbReference>
<dbReference type="SUPFAM" id="SSF81383">
    <property type="entry name" value="F-box domain"/>
    <property type="match status" value="1"/>
</dbReference>
<sequence length="407" mass="46637">MSDYFPEDLMQKIFLRLPVKSLIKSTAVCKSWMSLIKSSTFIQSHLLSTIDSNYKNDTHLILQSASSYSVRDRRIHHHHCLRWDSPEFSEYSKLLNPVVVNRNRNLSVVGTCNGLVCLQSDTSFHSDRSPTLLWNPSIRKIVILPSPPTSFTSDDHYLKFTTHGFGYDSHSGDYKILRIVTLIDPDSDSDSDSSGDFEVQVYSLARGCWKSLIVLLLSVKIWSLVILKHMLILSMVLFIFLKHVCVWFIVIRMNSLNLGGDNFITSFNLATELFGQVMMPQALGKDRCFLSRYGESLALIKYKDDWEPPSGCHLWVMKEYGVAESWTFLFNIAMVEVQVYGFKRSGEVVLMEINLHAERRMISLDPKSNQVKVFGTEDYKYYFMDSFVESLVLLDHANAMSVRGGRN</sequence>
<dbReference type="InterPro" id="IPR017451">
    <property type="entry name" value="F-box-assoc_interact_dom"/>
</dbReference>
<dbReference type="InterPro" id="IPR006527">
    <property type="entry name" value="F-box-assoc_dom_typ1"/>
</dbReference>
<gene>
    <name evidence="3" type="ORF">M0R45_008784</name>
</gene>
<dbReference type="PROSITE" id="PS50181">
    <property type="entry name" value="FBOX"/>
    <property type="match status" value="1"/>
</dbReference>
<keyword evidence="4" id="KW-1185">Reference proteome</keyword>
<evidence type="ECO:0000313" key="3">
    <source>
        <dbReference type="EMBL" id="KAK9943166.1"/>
    </source>
</evidence>
<dbReference type="EMBL" id="JBEDUW010000002">
    <property type="protein sequence ID" value="KAK9943166.1"/>
    <property type="molecule type" value="Genomic_DNA"/>
</dbReference>
<dbReference type="Gene3D" id="1.20.1280.50">
    <property type="match status" value="1"/>
</dbReference>
<feature type="domain" description="F-box" evidence="2">
    <location>
        <begin position="1"/>
        <end position="45"/>
    </location>
</feature>
<dbReference type="NCBIfam" id="TIGR01640">
    <property type="entry name" value="F_box_assoc_1"/>
    <property type="match status" value="1"/>
</dbReference>
<dbReference type="AlphaFoldDB" id="A0AAW1Y3Y1"/>
<comment type="caution">
    <text evidence="3">The sequence shown here is derived from an EMBL/GenBank/DDBJ whole genome shotgun (WGS) entry which is preliminary data.</text>
</comment>
<dbReference type="InterPro" id="IPR001810">
    <property type="entry name" value="F-box_dom"/>
</dbReference>
<name>A0AAW1Y3Y1_RUBAR</name>
<organism evidence="3 4">
    <name type="scientific">Rubus argutus</name>
    <name type="common">Southern blackberry</name>
    <dbReference type="NCBI Taxonomy" id="59490"/>
    <lineage>
        <taxon>Eukaryota</taxon>
        <taxon>Viridiplantae</taxon>
        <taxon>Streptophyta</taxon>
        <taxon>Embryophyta</taxon>
        <taxon>Tracheophyta</taxon>
        <taxon>Spermatophyta</taxon>
        <taxon>Magnoliopsida</taxon>
        <taxon>eudicotyledons</taxon>
        <taxon>Gunneridae</taxon>
        <taxon>Pentapetalae</taxon>
        <taxon>rosids</taxon>
        <taxon>fabids</taxon>
        <taxon>Rosales</taxon>
        <taxon>Rosaceae</taxon>
        <taxon>Rosoideae</taxon>
        <taxon>Rosoideae incertae sedis</taxon>
        <taxon>Rubus</taxon>
    </lineage>
</organism>
<evidence type="ECO:0000259" key="2">
    <source>
        <dbReference type="PROSITE" id="PS50181"/>
    </source>
</evidence>
<keyword evidence="1" id="KW-1133">Transmembrane helix</keyword>
<dbReference type="Pfam" id="PF07734">
    <property type="entry name" value="FBA_1"/>
    <property type="match status" value="1"/>
</dbReference>
<feature type="transmembrane region" description="Helical" evidence="1">
    <location>
        <begin position="231"/>
        <end position="250"/>
    </location>
</feature>
<protein>
    <recommendedName>
        <fullName evidence="2">F-box domain-containing protein</fullName>
    </recommendedName>
</protein>
<accession>A0AAW1Y3Y1</accession>
<dbReference type="Pfam" id="PF00646">
    <property type="entry name" value="F-box"/>
    <property type="match status" value="1"/>
</dbReference>
<dbReference type="Proteomes" id="UP001457282">
    <property type="component" value="Unassembled WGS sequence"/>
</dbReference>